<evidence type="ECO:0000256" key="1">
    <source>
        <dbReference type="SAM" id="MobiDB-lite"/>
    </source>
</evidence>
<dbReference type="InParanoid" id="E9GW81"/>
<dbReference type="AlphaFoldDB" id="E9GW81"/>
<dbReference type="KEGG" id="dpx:DAPPUDRAFT_249240"/>
<keyword evidence="3" id="KW-1185">Reference proteome</keyword>
<feature type="region of interest" description="Disordered" evidence="1">
    <location>
        <begin position="14"/>
        <end position="37"/>
    </location>
</feature>
<sequence length="125" mass="14106">MTIDTIRRYVLRRTSYPHTSPAGKRAKEENDENSYSQKLKLEQSQRVAKNGRINPASQISQISWAAPAAGASREKLGIYQVDILTRQSSKQCAQRMWRGGHQGLPSSFIAPSVPFELGMMFHERS</sequence>
<evidence type="ECO:0000313" key="3">
    <source>
        <dbReference type="Proteomes" id="UP000000305"/>
    </source>
</evidence>
<proteinExistence type="predicted"/>
<dbReference type="HOGENOM" id="CLU_1994898_0_0_1"/>
<organism evidence="2 3">
    <name type="scientific">Daphnia pulex</name>
    <name type="common">Water flea</name>
    <dbReference type="NCBI Taxonomy" id="6669"/>
    <lineage>
        <taxon>Eukaryota</taxon>
        <taxon>Metazoa</taxon>
        <taxon>Ecdysozoa</taxon>
        <taxon>Arthropoda</taxon>
        <taxon>Crustacea</taxon>
        <taxon>Branchiopoda</taxon>
        <taxon>Diplostraca</taxon>
        <taxon>Cladocera</taxon>
        <taxon>Anomopoda</taxon>
        <taxon>Daphniidae</taxon>
        <taxon>Daphnia</taxon>
    </lineage>
</organism>
<gene>
    <name evidence="2" type="ORF">DAPPUDRAFT_249240</name>
</gene>
<evidence type="ECO:0000313" key="2">
    <source>
        <dbReference type="EMBL" id="EFX76315.1"/>
    </source>
</evidence>
<dbReference type="EMBL" id="GL732569">
    <property type="protein sequence ID" value="EFX76315.1"/>
    <property type="molecule type" value="Genomic_DNA"/>
</dbReference>
<dbReference type="Proteomes" id="UP000000305">
    <property type="component" value="Unassembled WGS sequence"/>
</dbReference>
<protein>
    <submittedName>
        <fullName evidence="2">Uncharacterized protein</fullName>
    </submittedName>
</protein>
<accession>E9GW81</accession>
<reference evidence="2 3" key="1">
    <citation type="journal article" date="2011" name="Science">
        <title>The ecoresponsive genome of Daphnia pulex.</title>
        <authorList>
            <person name="Colbourne J.K."/>
            <person name="Pfrender M.E."/>
            <person name="Gilbert D."/>
            <person name="Thomas W.K."/>
            <person name="Tucker A."/>
            <person name="Oakley T.H."/>
            <person name="Tokishita S."/>
            <person name="Aerts A."/>
            <person name="Arnold G.J."/>
            <person name="Basu M.K."/>
            <person name="Bauer D.J."/>
            <person name="Caceres C.E."/>
            <person name="Carmel L."/>
            <person name="Casola C."/>
            <person name="Choi J.H."/>
            <person name="Detter J.C."/>
            <person name="Dong Q."/>
            <person name="Dusheyko S."/>
            <person name="Eads B.D."/>
            <person name="Frohlich T."/>
            <person name="Geiler-Samerotte K.A."/>
            <person name="Gerlach D."/>
            <person name="Hatcher P."/>
            <person name="Jogdeo S."/>
            <person name="Krijgsveld J."/>
            <person name="Kriventseva E.V."/>
            <person name="Kultz D."/>
            <person name="Laforsch C."/>
            <person name="Lindquist E."/>
            <person name="Lopez J."/>
            <person name="Manak J.R."/>
            <person name="Muller J."/>
            <person name="Pangilinan J."/>
            <person name="Patwardhan R.P."/>
            <person name="Pitluck S."/>
            <person name="Pritham E.J."/>
            <person name="Rechtsteiner A."/>
            <person name="Rho M."/>
            <person name="Rogozin I.B."/>
            <person name="Sakarya O."/>
            <person name="Salamov A."/>
            <person name="Schaack S."/>
            <person name="Shapiro H."/>
            <person name="Shiga Y."/>
            <person name="Skalitzky C."/>
            <person name="Smith Z."/>
            <person name="Souvorov A."/>
            <person name="Sung W."/>
            <person name="Tang Z."/>
            <person name="Tsuchiya D."/>
            <person name="Tu H."/>
            <person name="Vos H."/>
            <person name="Wang M."/>
            <person name="Wolf Y.I."/>
            <person name="Yamagata H."/>
            <person name="Yamada T."/>
            <person name="Ye Y."/>
            <person name="Shaw J.R."/>
            <person name="Andrews J."/>
            <person name="Crease T.J."/>
            <person name="Tang H."/>
            <person name="Lucas S.M."/>
            <person name="Robertson H.M."/>
            <person name="Bork P."/>
            <person name="Koonin E.V."/>
            <person name="Zdobnov E.M."/>
            <person name="Grigoriev I.V."/>
            <person name="Lynch M."/>
            <person name="Boore J.L."/>
        </authorList>
    </citation>
    <scope>NUCLEOTIDE SEQUENCE [LARGE SCALE GENOMIC DNA]</scope>
</reference>
<name>E9GW81_DAPPU</name>